<feature type="region of interest" description="Disordered" evidence="2">
    <location>
        <begin position="69"/>
        <end position="94"/>
    </location>
</feature>
<gene>
    <name evidence="4" type="ORF">DUNSADRAFT_8159</name>
</gene>
<comment type="function">
    <text evidence="1">Required for 60S pre-ribosomal subunits export to the cytoplasm.</text>
</comment>
<protein>
    <recommendedName>
        <fullName evidence="1">Protein SDA1</fullName>
    </recommendedName>
</protein>
<feature type="compositionally biased region" description="Basic and acidic residues" evidence="2">
    <location>
        <begin position="82"/>
        <end position="94"/>
    </location>
</feature>
<feature type="domain" description="SDA1 N-terminal" evidence="3">
    <location>
        <begin position="1"/>
        <end position="83"/>
    </location>
</feature>
<keyword evidence="1" id="KW-0813">Transport</keyword>
<dbReference type="InterPro" id="IPR027312">
    <property type="entry name" value="Sda1"/>
</dbReference>
<feature type="non-terminal residue" evidence="4">
    <location>
        <position position="111"/>
    </location>
</feature>
<evidence type="ECO:0000313" key="5">
    <source>
        <dbReference type="Proteomes" id="UP000815325"/>
    </source>
</evidence>
<evidence type="ECO:0000259" key="3">
    <source>
        <dbReference type="Pfam" id="PF08158"/>
    </source>
</evidence>
<keyword evidence="5" id="KW-1185">Reference proteome</keyword>
<keyword evidence="1" id="KW-0539">Nucleus</keyword>
<keyword evidence="1" id="KW-0690">Ribosome biogenesis</keyword>
<evidence type="ECO:0000313" key="4">
    <source>
        <dbReference type="EMBL" id="KAF5825604.1"/>
    </source>
</evidence>
<dbReference type="Proteomes" id="UP000815325">
    <property type="component" value="Unassembled WGS sequence"/>
</dbReference>
<evidence type="ECO:0000256" key="1">
    <source>
        <dbReference type="RuleBase" id="RU365057"/>
    </source>
</evidence>
<proteinExistence type="inferred from homology"/>
<sequence length="111" mass="12104">MQNFMYSILAGDDEAAAKKSLAVCTELWRRHVWRDARTVNVIASAAMHKSSRIMLAAVKFFLGTDKADNAEGGSEGEEDDGTDKPKPAAPTKEEIYKAKNAVRPVCVCVCV</sequence>
<organism evidence="4 5">
    <name type="scientific">Dunaliella salina</name>
    <name type="common">Green alga</name>
    <name type="synonym">Protococcus salinus</name>
    <dbReference type="NCBI Taxonomy" id="3046"/>
    <lineage>
        <taxon>Eukaryota</taxon>
        <taxon>Viridiplantae</taxon>
        <taxon>Chlorophyta</taxon>
        <taxon>core chlorophytes</taxon>
        <taxon>Chlorophyceae</taxon>
        <taxon>CS clade</taxon>
        <taxon>Chlamydomonadales</taxon>
        <taxon>Dunaliellaceae</taxon>
        <taxon>Dunaliella</taxon>
    </lineage>
</organism>
<accession>A0ABQ7FT00</accession>
<evidence type="ECO:0000256" key="2">
    <source>
        <dbReference type="SAM" id="MobiDB-lite"/>
    </source>
</evidence>
<dbReference type="InterPro" id="IPR012977">
    <property type="entry name" value="SDA1_N"/>
</dbReference>
<dbReference type="Pfam" id="PF08158">
    <property type="entry name" value="SDA1_HEAT"/>
    <property type="match status" value="1"/>
</dbReference>
<dbReference type="PANTHER" id="PTHR12730">
    <property type="entry name" value="HSDA/SDA1-RELATED"/>
    <property type="match status" value="1"/>
</dbReference>
<comment type="subcellular location">
    <subcellularLocation>
        <location evidence="1">Nucleus</location>
        <location evidence="1">Nucleolus</location>
    </subcellularLocation>
</comment>
<reference evidence="4" key="1">
    <citation type="submission" date="2017-08" db="EMBL/GenBank/DDBJ databases">
        <authorList>
            <person name="Polle J.E."/>
            <person name="Barry K."/>
            <person name="Cushman J."/>
            <person name="Schmutz J."/>
            <person name="Tran D."/>
            <person name="Hathwaick L.T."/>
            <person name="Yim W.C."/>
            <person name="Jenkins J."/>
            <person name="Mckie-Krisberg Z.M."/>
            <person name="Prochnik S."/>
            <person name="Lindquist E."/>
            <person name="Dockter R.B."/>
            <person name="Adam C."/>
            <person name="Molina H."/>
            <person name="Bunkerborg J."/>
            <person name="Jin E."/>
            <person name="Buchheim M."/>
            <person name="Magnuson J."/>
        </authorList>
    </citation>
    <scope>NUCLEOTIDE SEQUENCE</scope>
    <source>
        <strain evidence="4">CCAP 19/18</strain>
    </source>
</reference>
<dbReference type="PANTHER" id="PTHR12730:SF0">
    <property type="entry name" value="PROTEIN SDA1 HOMOLOG"/>
    <property type="match status" value="1"/>
</dbReference>
<comment type="similarity">
    <text evidence="1">Belongs to the SDA1 family.</text>
</comment>
<name>A0ABQ7FT00_DUNSA</name>
<keyword evidence="1" id="KW-0653">Protein transport</keyword>
<comment type="caution">
    <text evidence="4">The sequence shown here is derived from an EMBL/GenBank/DDBJ whole genome shotgun (WGS) entry which is preliminary data.</text>
</comment>
<dbReference type="EMBL" id="MU072398">
    <property type="protein sequence ID" value="KAF5825604.1"/>
    <property type="molecule type" value="Genomic_DNA"/>
</dbReference>